<protein>
    <recommendedName>
        <fullName evidence="5 6">Octanoyltransferase</fullName>
        <ecNumber evidence="5 6">2.3.1.181</ecNumber>
    </recommendedName>
    <alternativeName>
        <fullName evidence="5">Lipoate-protein ligase B</fullName>
    </alternativeName>
    <alternativeName>
        <fullName evidence="5">Lipoyl/octanoyl transferase</fullName>
    </alternativeName>
    <alternativeName>
        <fullName evidence="5">Octanoyl-[acyl-carrier-protein]-protein N-octanoyltransferase</fullName>
    </alternativeName>
</protein>
<sequence length="205" mass="23245">MRVIDLGIISYKQCLELQLKTLAEVQAGQEDTLFVLEHFPVITFGRNGGEENLLFNKKELRNKGVELVKSSRGGNITCHFPGQVVVYPIFRLGKRKGGVKKFFFDLEEVVIQVLKGYSIEANRIEGLSGVFVKEKKICSIGIGVKRWISYHGLALNVYSDLSLFKFINPCGLNREMTAIHLESEKKPTIKEVKKDLVYVFNTLFT</sequence>
<keyword evidence="2 5" id="KW-0808">Transferase</keyword>
<evidence type="ECO:0000256" key="8">
    <source>
        <dbReference type="PIRSR" id="PIRSR016262-2"/>
    </source>
</evidence>
<gene>
    <name evidence="5" type="primary">lipB</name>
    <name evidence="11" type="ORF">SAMN04488516_10519</name>
</gene>
<dbReference type="PROSITE" id="PS51733">
    <property type="entry name" value="BPL_LPL_CATALYTIC"/>
    <property type="match status" value="1"/>
</dbReference>
<dbReference type="Gene3D" id="3.30.930.10">
    <property type="entry name" value="Bira Bifunctional Protein, Domain 2"/>
    <property type="match status" value="1"/>
</dbReference>
<dbReference type="PROSITE" id="PS01313">
    <property type="entry name" value="LIPB"/>
    <property type="match status" value="1"/>
</dbReference>
<dbReference type="UniPathway" id="UPA00538">
    <property type="reaction ID" value="UER00592"/>
</dbReference>
<dbReference type="InterPro" id="IPR000544">
    <property type="entry name" value="Octanoyltransferase"/>
</dbReference>
<evidence type="ECO:0000256" key="1">
    <source>
        <dbReference type="ARBA" id="ARBA00004821"/>
    </source>
</evidence>
<evidence type="ECO:0000256" key="6">
    <source>
        <dbReference type="PIRNR" id="PIRNR016262"/>
    </source>
</evidence>
<dbReference type="AlphaFoldDB" id="A0A1H0DHA8"/>
<evidence type="ECO:0000313" key="12">
    <source>
        <dbReference type="Proteomes" id="UP000199602"/>
    </source>
</evidence>
<evidence type="ECO:0000256" key="4">
    <source>
        <dbReference type="ARBA" id="ARBA00024732"/>
    </source>
</evidence>
<feature type="domain" description="BPL/LPL catalytic" evidence="10">
    <location>
        <begin position="27"/>
        <end position="205"/>
    </location>
</feature>
<organism evidence="11 12">
    <name type="scientific">Desulfonauticus submarinus</name>
    <dbReference type="NCBI Taxonomy" id="206665"/>
    <lineage>
        <taxon>Bacteria</taxon>
        <taxon>Pseudomonadati</taxon>
        <taxon>Thermodesulfobacteriota</taxon>
        <taxon>Desulfovibrionia</taxon>
        <taxon>Desulfovibrionales</taxon>
        <taxon>Desulfonauticaceae</taxon>
        <taxon>Desulfonauticus</taxon>
    </lineage>
</organism>
<dbReference type="EC" id="2.3.1.181" evidence="5 6"/>
<comment type="similarity">
    <text evidence="5 6">Belongs to the LipB family.</text>
</comment>
<dbReference type="InterPro" id="IPR020605">
    <property type="entry name" value="Octanoyltransferase_CS"/>
</dbReference>
<name>A0A1H0DHA8_9BACT</name>
<evidence type="ECO:0000256" key="9">
    <source>
        <dbReference type="PIRSR" id="PIRSR016262-3"/>
    </source>
</evidence>
<evidence type="ECO:0000256" key="2">
    <source>
        <dbReference type="ARBA" id="ARBA00022679"/>
    </source>
</evidence>
<evidence type="ECO:0000256" key="5">
    <source>
        <dbReference type="HAMAP-Rule" id="MF_00013"/>
    </source>
</evidence>
<dbReference type="PANTHER" id="PTHR10993">
    <property type="entry name" value="OCTANOYLTRANSFERASE"/>
    <property type="match status" value="1"/>
</dbReference>
<dbReference type="GO" id="GO:0005737">
    <property type="term" value="C:cytoplasm"/>
    <property type="evidence" value="ECO:0007669"/>
    <property type="project" value="UniProtKB-SubCell"/>
</dbReference>
<dbReference type="NCBIfam" id="TIGR00214">
    <property type="entry name" value="lipB"/>
    <property type="match status" value="1"/>
</dbReference>
<dbReference type="PIRSF" id="PIRSF016262">
    <property type="entry name" value="LPLase"/>
    <property type="match status" value="1"/>
</dbReference>
<dbReference type="InterPro" id="IPR004143">
    <property type="entry name" value="BPL_LPL_catalytic"/>
</dbReference>
<keyword evidence="3 5" id="KW-0012">Acyltransferase</keyword>
<proteinExistence type="inferred from homology"/>
<dbReference type="GO" id="GO:0033819">
    <property type="term" value="F:lipoyl(octanoyl) transferase activity"/>
    <property type="evidence" value="ECO:0007669"/>
    <property type="project" value="UniProtKB-EC"/>
</dbReference>
<feature type="site" description="Lowers pKa of active site Cys" evidence="5 9">
    <location>
        <position position="136"/>
    </location>
</feature>
<feature type="binding site" evidence="5 8">
    <location>
        <begin position="72"/>
        <end position="79"/>
    </location>
    <ligand>
        <name>substrate</name>
    </ligand>
</feature>
<feature type="binding site" evidence="5 8">
    <location>
        <begin position="152"/>
        <end position="154"/>
    </location>
    <ligand>
        <name>substrate</name>
    </ligand>
</feature>
<dbReference type="InterPro" id="IPR045864">
    <property type="entry name" value="aa-tRNA-synth_II/BPL/LPL"/>
</dbReference>
<comment type="function">
    <text evidence="4 5 6">Catalyzes the transfer of endogenously produced octanoic acid from octanoyl-acyl-carrier-protein onto the lipoyl domains of lipoate-dependent enzymes. Lipoyl-ACP can also act as a substrate although octanoyl-ACP is likely to be the physiological substrate.</text>
</comment>
<evidence type="ECO:0000256" key="7">
    <source>
        <dbReference type="PIRSR" id="PIRSR016262-1"/>
    </source>
</evidence>
<accession>A0A1H0DHA8</accession>
<evidence type="ECO:0000313" key="11">
    <source>
        <dbReference type="EMBL" id="SDN69513.1"/>
    </source>
</evidence>
<feature type="binding site" evidence="5 8">
    <location>
        <begin position="139"/>
        <end position="141"/>
    </location>
    <ligand>
        <name>substrate</name>
    </ligand>
</feature>
<dbReference type="RefSeq" id="WP_092064977.1">
    <property type="nucleotide sequence ID" value="NZ_FNIN01000005.1"/>
</dbReference>
<dbReference type="Proteomes" id="UP000199602">
    <property type="component" value="Unassembled WGS sequence"/>
</dbReference>
<comment type="miscellaneous">
    <text evidence="5">In the reaction, the free carboxyl group of octanoic acid is attached via an amide linkage to the epsilon-amino group of a specific lysine residue of lipoyl domains of lipoate-dependent enzymes.</text>
</comment>
<dbReference type="PANTHER" id="PTHR10993:SF7">
    <property type="entry name" value="LIPOYLTRANSFERASE 2, MITOCHONDRIAL-RELATED"/>
    <property type="match status" value="1"/>
</dbReference>
<comment type="pathway">
    <text evidence="1 5 6">Protein modification; protein lipoylation via endogenous pathway; protein N(6)-(lipoyl)lysine from octanoyl-[acyl-carrier-protein]: step 1/2.</text>
</comment>
<comment type="catalytic activity">
    <reaction evidence="5 6">
        <text>octanoyl-[ACP] + L-lysyl-[protein] = N(6)-octanoyl-L-lysyl-[protein] + holo-[ACP] + H(+)</text>
        <dbReference type="Rhea" id="RHEA:17665"/>
        <dbReference type="Rhea" id="RHEA-COMP:9636"/>
        <dbReference type="Rhea" id="RHEA-COMP:9685"/>
        <dbReference type="Rhea" id="RHEA-COMP:9752"/>
        <dbReference type="Rhea" id="RHEA-COMP:9928"/>
        <dbReference type="ChEBI" id="CHEBI:15378"/>
        <dbReference type="ChEBI" id="CHEBI:29969"/>
        <dbReference type="ChEBI" id="CHEBI:64479"/>
        <dbReference type="ChEBI" id="CHEBI:78463"/>
        <dbReference type="ChEBI" id="CHEBI:78809"/>
        <dbReference type="EC" id="2.3.1.181"/>
    </reaction>
</comment>
<evidence type="ECO:0000256" key="3">
    <source>
        <dbReference type="ARBA" id="ARBA00023315"/>
    </source>
</evidence>
<dbReference type="STRING" id="206665.SAMN04488516_10519"/>
<dbReference type="Pfam" id="PF21948">
    <property type="entry name" value="LplA-B_cat"/>
    <property type="match status" value="1"/>
</dbReference>
<keyword evidence="5" id="KW-0963">Cytoplasm</keyword>
<evidence type="ECO:0000259" key="10">
    <source>
        <dbReference type="PROSITE" id="PS51733"/>
    </source>
</evidence>
<dbReference type="EMBL" id="FNIN01000005">
    <property type="protein sequence ID" value="SDN69513.1"/>
    <property type="molecule type" value="Genomic_DNA"/>
</dbReference>
<dbReference type="CDD" id="cd16444">
    <property type="entry name" value="LipB"/>
    <property type="match status" value="1"/>
</dbReference>
<reference evidence="11 12" key="1">
    <citation type="submission" date="2016-10" db="EMBL/GenBank/DDBJ databases">
        <authorList>
            <person name="de Groot N.N."/>
        </authorList>
    </citation>
    <scope>NUCLEOTIDE SEQUENCE [LARGE SCALE GENOMIC DNA]</scope>
    <source>
        <strain evidence="11 12">DSM 15269</strain>
    </source>
</reference>
<dbReference type="HAMAP" id="MF_00013">
    <property type="entry name" value="LipB"/>
    <property type="match status" value="1"/>
</dbReference>
<dbReference type="GO" id="GO:0009249">
    <property type="term" value="P:protein lipoylation"/>
    <property type="evidence" value="ECO:0007669"/>
    <property type="project" value="InterPro"/>
</dbReference>
<dbReference type="OrthoDB" id="9787061at2"/>
<dbReference type="SUPFAM" id="SSF55681">
    <property type="entry name" value="Class II aaRS and biotin synthetases"/>
    <property type="match status" value="1"/>
</dbReference>
<comment type="subcellular location">
    <subcellularLocation>
        <location evidence="5">Cytoplasm</location>
    </subcellularLocation>
</comment>
<keyword evidence="12" id="KW-1185">Reference proteome</keyword>
<feature type="active site" description="Acyl-thioester intermediate" evidence="5 7">
    <location>
        <position position="170"/>
    </location>
</feature>